<dbReference type="PANTHER" id="PTHR48207">
    <property type="entry name" value="SUCCINATE--HYDROXYMETHYLGLUTARATE COA-TRANSFERASE"/>
    <property type="match status" value="1"/>
</dbReference>
<reference evidence="2 3" key="1">
    <citation type="journal article" date="2010" name="J. Bacteriol.">
        <title>Genome sequences of Pelagibaca bermudensis HTCC2601T and Maritimibacter alkaliphilus HTCC2654T, the type strains of two marine Roseobacter genera.</title>
        <authorList>
            <person name="Thrash J.C."/>
            <person name="Cho J.C."/>
            <person name="Ferriera S."/>
            <person name="Johnson J."/>
            <person name="Vergin K.L."/>
            <person name="Giovannoni S.J."/>
        </authorList>
    </citation>
    <scope>NUCLEOTIDE SEQUENCE [LARGE SCALE GENOMIC DNA]</scope>
    <source>
        <strain evidence="3">DSM 26914 / JCM 13377 / KCTC 12554 / HTCC2601</strain>
    </source>
</reference>
<protein>
    <recommendedName>
        <fullName evidence="4">L-carnitine dehydratase/bile acid-inducible protein F</fullName>
    </recommendedName>
</protein>
<sequence length="313" mass="34162">MQLVAKADVFVHNFRPNVPPRLKIDFETLSAHNPRLIYCAVSGYGEQGPAREKAGYDQVLQAMSGLCALQGAPGAPEILYGSVVDYYAASILSSGVSSALFQRERTGKGCYVGVSLLRSALAMQSARLVWAESEDRDVNRDMRSGGITGLHPTREGTLYISANTPHFWQALCELTGLDELFTDPRFDTVRKRAENAEFLTARLHEALALRSAEEWQERFGQRVPCAVVRQVEDMFDDPQVAAEGMISNFEHPVIGHYRGFAGAVKFASDSRALPAPVAGTPAPLFGQHTDDILSELGLDPEAIEALHKTGAVE</sequence>
<organism evidence="2 3">
    <name type="scientific">Salipiger bermudensis (strain DSM 26914 / JCM 13377 / KCTC 12554 / HTCC2601)</name>
    <name type="common">Pelagibaca bermudensis</name>
    <dbReference type="NCBI Taxonomy" id="314265"/>
    <lineage>
        <taxon>Bacteria</taxon>
        <taxon>Pseudomonadati</taxon>
        <taxon>Pseudomonadota</taxon>
        <taxon>Alphaproteobacteria</taxon>
        <taxon>Rhodobacterales</taxon>
        <taxon>Roseobacteraceae</taxon>
        <taxon>Salipiger</taxon>
    </lineage>
</organism>
<evidence type="ECO:0000313" key="2">
    <source>
        <dbReference type="EMBL" id="EAU47264.1"/>
    </source>
</evidence>
<dbReference type="eggNOG" id="COG1804">
    <property type="taxonomic scope" value="Bacteria"/>
</dbReference>
<comment type="caution">
    <text evidence="2">The sequence shown here is derived from an EMBL/GenBank/DDBJ whole genome shotgun (WGS) entry which is preliminary data.</text>
</comment>
<keyword evidence="1" id="KW-0808">Transferase</keyword>
<dbReference type="Pfam" id="PF02515">
    <property type="entry name" value="CoA_transf_3"/>
    <property type="match status" value="1"/>
</dbReference>
<dbReference type="STRING" id="314265.R2601_06058"/>
<dbReference type="HOGENOM" id="CLU_033975_2_1_5"/>
<dbReference type="SUPFAM" id="SSF89796">
    <property type="entry name" value="CoA-transferase family III (CaiB/BaiF)"/>
    <property type="match status" value="1"/>
</dbReference>
<dbReference type="InterPro" id="IPR044855">
    <property type="entry name" value="CoA-Trfase_III_dom3_sf"/>
</dbReference>
<dbReference type="GO" id="GO:0008410">
    <property type="term" value="F:CoA-transferase activity"/>
    <property type="evidence" value="ECO:0007669"/>
    <property type="project" value="TreeGrafter"/>
</dbReference>
<gene>
    <name evidence="2" type="ORF">R2601_06058</name>
</gene>
<evidence type="ECO:0000313" key="3">
    <source>
        <dbReference type="Proteomes" id="UP000006230"/>
    </source>
</evidence>
<dbReference type="InterPro" id="IPR023606">
    <property type="entry name" value="CoA-Trfase_III_dom_1_sf"/>
</dbReference>
<evidence type="ECO:0008006" key="4">
    <source>
        <dbReference type="Google" id="ProtNLM"/>
    </source>
</evidence>
<proteinExistence type="predicted"/>
<accession>Q0FSI9</accession>
<dbReference type="InterPro" id="IPR003673">
    <property type="entry name" value="CoA-Trfase_fam_III"/>
</dbReference>
<evidence type="ECO:0000256" key="1">
    <source>
        <dbReference type="ARBA" id="ARBA00022679"/>
    </source>
</evidence>
<dbReference type="Gene3D" id="3.30.1540.10">
    <property type="entry name" value="formyl-coa transferase, domain 3"/>
    <property type="match status" value="1"/>
</dbReference>
<dbReference type="PANTHER" id="PTHR48207:SF3">
    <property type="entry name" value="SUCCINATE--HYDROXYMETHYLGLUTARATE COA-TRANSFERASE"/>
    <property type="match status" value="1"/>
</dbReference>
<dbReference type="Gene3D" id="3.40.50.10540">
    <property type="entry name" value="Crotonobetainyl-coa:carnitine coa-transferase, domain 1"/>
    <property type="match status" value="1"/>
</dbReference>
<keyword evidence="3" id="KW-1185">Reference proteome</keyword>
<name>Q0FSI9_SALBH</name>
<dbReference type="AlphaFoldDB" id="Q0FSI9"/>
<dbReference type="InterPro" id="IPR050483">
    <property type="entry name" value="CoA-transferase_III_domain"/>
</dbReference>
<dbReference type="Proteomes" id="UP000006230">
    <property type="component" value="Unassembled WGS sequence"/>
</dbReference>
<dbReference type="EMBL" id="AATQ01000008">
    <property type="protein sequence ID" value="EAU47264.1"/>
    <property type="molecule type" value="Genomic_DNA"/>
</dbReference>